<proteinExistence type="predicted"/>
<feature type="compositionally biased region" description="Basic and acidic residues" evidence="5">
    <location>
        <begin position="423"/>
        <end position="434"/>
    </location>
</feature>
<feature type="transmembrane region" description="Helical" evidence="6">
    <location>
        <begin position="280"/>
        <end position="297"/>
    </location>
</feature>
<evidence type="ECO:0000256" key="3">
    <source>
        <dbReference type="ARBA" id="ARBA00022989"/>
    </source>
</evidence>
<dbReference type="HOGENOM" id="CLU_024267_1_0_1"/>
<evidence type="ECO:0000256" key="5">
    <source>
        <dbReference type="SAM" id="MobiDB-lite"/>
    </source>
</evidence>
<keyword evidence="4 6" id="KW-0472">Membrane</keyword>
<feature type="compositionally biased region" description="Basic and acidic residues" evidence="5">
    <location>
        <begin position="492"/>
        <end position="505"/>
    </location>
</feature>
<keyword evidence="2 6" id="KW-0812">Transmembrane</keyword>
<dbReference type="PANTHER" id="PTHR28304:SF2">
    <property type="entry name" value="PEROXISOMAL MEMBRANE PROTEIN PEX29"/>
    <property type="match status" value="1"/>
</dbReference>
<dbReference type="STRING" id="1442368.A0A0D2G122"/>
<keyword evidence="9" id="KW-1185">Reference proteome</keyword>
<feature type="region of interest" description="Disordered" evidence="5">
    <location>
        <begin position="557"/>
        <end position="602"/>
    </location>
</feature>
<dbReference type="GO" id="GO:0007031">
    <property type="term" value="P:peroxisome organization"/>
    <property type="evidence" value="ECO:0007669"/>
    <property type="project" value="TreeGrafter"/>
</dbReference>
<dbReference type="RefSeq" id="XP_013278261.1">
    <property type="nucleotide sequence ID" value="XM_013422807.1"/>
</dbReference>
<feature type="compositionally biased region" description="Basic and acidic residues" evidence="5">
    <location>
        <begin position="560"/>
        <end position="602"/>
    </location>
</feature>
<feature type="domain" description="TECPR1-like DysF" evidence="7">
    <location>
        <begin position="119"/>
        <end position="612"/>
    </location>
</feature>
<organism evidence="8 9">
    <name type="scientific">Fonsecaea pedrosoi CBS 271.37</name>
    <dbReference type="NCBI Taxonomy" id="1442368"/>
    <lineage>
        <taxon>Eukaryota</taxon>
        <taxon>Fungi</taxon>
        <taxon>Dikarya</taxon>
        <taxon>Ascomycota</taxon>
        <taxon>Pezizomycotina</taxon>
        <taxon>Eurotiomycetes</taxon>
        <taxon>Chaetothyriomycetidae</taxon>
        <taxon>Chaetothyriales</taxon>
        <taxon>Herpotrichiellaceae</taxon>
        <taxon>Fonsecaea</taxon>
    </lineage>
</organism>
<dbReference type="InterPro" id="IPR052816">
    <property type="entry name" value="Peroxisomal_Membrane_PEX28-32"/>
</dbReference>
<evidence type="ECO:0000313" key="8">
    <source>
        <dbReference type="EMBL" id="KIW74453.1"/>
    </source>
</evidence>
<feature type="compositionally biased region" description="Polar residues" evidence="5">
    <location>
        <begin position="49"/>
        <end position="59"/>
    </location>
</feature>
<dbReference type="VEuPathDB" id="FungiDB:Z517_12393"/>
<dbReference type="AlphaFoldDB" id="A0A0D2G122"/>
<protein>
    <submittedName>
        <fullName evidence="8">Unplaced genomic scaffold supercont1.9, whole genome shotgun sequence</fullName>
    </submittedName>
</protein>
<keyword evidence="3 6" id="KW-1133">Transmembrane helix</keyword>
<feature type="transmembrane region" description="Helical" evidence="6">
    <location>
        <begin position="131"/>
        <end position="151"/>
    </location>
</feature>
<dbReference type="GeneID" id="25311883"/>
<evidence type="ECO:0000256" key="4">
    <source>
        <dbReference type="ARBA" id="ARBA00023136"/>
    </source>
</evidence>
<accession>A0A0D2G122</accession>
<dbReference type="EMBL" id="KN846977">
    <property type="protein sequence ID" value="KIW74453.1"/>
    <property type="molecule type" value="Genomic_DNA"/>
</dbReference>
<feature type="region of interest" description="Disordered" evidence="5">
    <location>
        <begin position="404"/>
        <end position="435"/>
    </location>
</feature>
<sequence length="620" mass="69766">MDEYTAEAFANRDEPTPLITIPSGDVDASSSEADITSHKHKSKRAPAPSQLNTQLQDGPTSLPGRNEATPPLSAGRISLQDRLFAKVFQQVLPTDDGQDDLPSTPTTVPSSSNVSRPAFSLPLMTYNFRRFNARIGIVFVFQNRLIRLFTWRTPTHTLSFLATYSFVCLDPYLLVVVPLAIALFYIMIPAFTSRHPPPPTPAFAHGSSTNLTTEYHQAYTGPALAPAAVIKPAPETSKDFFRNMGDLQNTMADFSNVHDWLVDNVAPATNFSDEKFSSQLFLYLIILTTLSFITSHLLPWRLIFLALGWAVIGSSHPRAQAWLMKMQKQAEIETTLALNDPNLKHQKYIHGIPLSATPHAIKSAFTTFSEITLSTTPETREVEIFELQHRPLANAASSGNAAEWQPHLFTPSPYDPLSPARIAGDRPRGTRFFEDVEPPEGWEWASKKWELDLEAGEWVNERLVVGVEYDVLNRESHNIGGPLSGQAASAPGDHDQDGNRNDSNTRLRRISTTRRESINLDFGGWVWDLPPMPGSGVNRDDDLWLAYGDYHVPKVGVRHQSKEEEKARKKREKEREKRDKKEKSGAGRDWEEATRVDSRGRTGEWRRRRWVRLVKRKVTV</sequence>
<reference evidence="8 9" key="1">
    <citation type="submission" date="2015-01" db="EMBL/GenBank/DDBJ databases">
        <title>The Genome Sequence of Fonsecaea pedrosoi CBS 271.37.</title>
        <authorList>
            <consortium name="The Broad Institute Genomics Platform"/>
            <person name="Cuomo C."/>
            <person name="de Hoog S."/>
            <person name="Gorbushina A."/>
            <person name="Stielow B."/>
            <person name="Teixiera M."/>
            <person name="Abouelleil A."/>
            <person name="Chapman S.B."/>
            <person name="Priest M."/>
            <person name="Young S.K."/>
            <person name="Wortman J."/>
            <person name="Nusbaum C."/>
            <person name="Birren B."/>
        </authorList>
    </citation>
    <scope>NUCLEOTIDE SEQUENCE [LARGE SCALE GENOMIC DNA]</scope>
    <source>
        <strain evidence="8 9">CBS 271.37</strain>
    </source>
</reference>
<feature type="region of interest" description="Disordered" evidence="5">
    <location>
        <begin position="1"/>
        <end position="71"/>
    </location>
</feature>
<dbReference type="GO" id="GO:0005778">
    <property type="term" value="C:peroxisomal membrane"/>
    <property type="evidence" value="ECO:0007669"/>
    <property type="project" value="UniProtKB-ARBA"/>
</dbReference>
<dbReference type="Pfam" id="PF06398">
    <property type="entry name" value="Pex24p"/>
    <property type="match status" value="1"/>
</dbReference>
<name>A0A0D2G122_9EURO</name>
<comment type="subcellular location">
    <subcellularLocation>
        <location evidence="1">Membrane</location>
        <topology evidence="1">Multi-pass membrane protein</topology>
    </subcellularLocation>
</comment>
<evidence type="ECO:0000259" key="7">
    <source>
        <dbReference type="Pfam" id="PF06398"/>
    </source>
</evidence>
<evidence type="ECO:0000313" key="9">
    <source>
        <dbReference type="Proteomes" id="UP000053029"/>
    </source>
</evidence>
<dbReference type="OrthoDB" id="74314at2759"/>
<evidence type="ECO:0000256" key="6">
    <source>
        <dbReference type="SAM" id="Phobius"/>
    </source>
</evidence>
<dbReference type="PANTHER" id="PTHR28304">
    <property type="entry name" value="PEROXISOMAL MEMBRANE PROTEIN PEX29"/>
    <property type="match status" value="1"/>
</dbReference>
<feature type="transmembrane region" description="Helical" evidence="6">
    <location>
        <begin position="171"/>
        <end position="191"/>
    </location>
</feature>
<evidence type="ECO:0000256" key="2">
    <source>
        <dbReference type="ARBA" id="ARBA00022692"/>
    </source>
</evidence>
<gene>
    <name evidence="8" type="ORF">Z517_12393</name>
</gene>
<dbReference type="InterPro" id="IPR010482">
    <property type="entry name" value="TECPR1-like_DysF"/>
</dbReference>
<evidence type="ECO:0000256" key="1">
    <source>
        <dbReference type="ARBA" id="ARBA00004141"/>
    </source>
</evidence>
<feature type="region of interest" description="Disordered" evidence="5">
    <location>
        <begin position="480"/>
        <end position="510"/>
    </location>
</feature>
<dbReference type="Proteomes" id="UP000053029">
    <property type="component" value="Unassembled WGS sequence"/>
</dbReference>